<evidence type="ECO:0000313" key="2">
    <source>
        <dbReference type="Proteomes" id="UP001359559"/>
    </source>
</evidence>
<gene>
    <name evidence="1" type="ORF">RJT34_20229</name>
</gene>
<dbReference type="Proteomes" id="UP001359559">
    <property type="component" value="Unassembled WGS sequence"/>
</dbReference>
<reference evidence="1 2" key="1">
    <citation type="submission" date="2024-01" db="EMBL/GenBank/DDBJ databases">
        <title>The genomes of 5 underutilized Papilionoideae crops provide insights into root nodulation and disease resistance.</title>
        <authorList>
            <person name="Yuan L."/>
        </authorList>
    </citation>
    <scope>NUCLEOTIDE SEQUENCE [LARGE SCALE GENOMIC DNA]</scope>
    <source>
        <strain evidence="1">LY-2023</strain>
        <tissue evidence="1">Leaf</tissue>
    </source>
</reference>
<comment type="caution">
    <text evidence="1">The sequence shown here is derived from an EMBL/GenBank/DDBJ whole genome shotgun (WGS) entry which is preliminary data.</text>
</comment>
<name>A0AAN9P5K2_CLITE</name>
<evidence type="ECO:0000313" key="1">
    <source>
        <dbReference type="EMBL" id="KAK7285456.1"/>
    </source>
</evidence>
<accession>A0AAN9P5K2</accession>
<keyword evidence="2" id="KW-1185">Reference proteome</keyword>
<proteinExistence type="predicted"/>
<protein>
    <submittedName>
        <fullName evidence="1">Uncharacterized protein</fullName>
    </submittedName>
</protein>
<organism evidence="1 2">
    <name type="scientific">Clitoria ternatea</name>
    <name type="common">Butterfly pea</name>
    <dbReference type="NCBI Taxonomy" id="43366"/>
    <lineage>
        <taxon>Eukaryota</taxon>
        <taxon>Viridiplantae</taxon>
        <taxon>Streptophyta</taxon>
        <taxon>Embryophyta</taxon>
        <taxon>Tracheophyta</taxon>
        <taxon>Spermatophyta</taxon>
        <taxon>Magnoliopsida</taxon>
        <taxon>eudicotyledons</taxon>
        <taxon>Gunneridae</taxon>
        <taxon>Pentapetalae</taxon>
        <taxon>rosids</taxon>
        <taxon>fabids</taxon>
        <taxon>Fabales</taxon>
        <taxon>Fabaceae</taxon>
        <taxon>Papilionoideae</taxon>
        <taxon>50 kb inversion clade</taxon>
        <taxon>NPAAA clade</taxon>
        <taxon>indigoferoid/millettioid clade</taxon>
        <taxon>Phaseoleae</taxon>
        <taxon>Clitoria</taxon>
    </lineage>
</organism>
<sequence>MLISLRWVGMVILETICTKEIIHTNRVLCFMALNIFVYHQRWLEGDGDGDGSGRDTCIVGLHNVDGVVVLVVSYPHGVCLDTDFDEPI</sequence>
<dbReference type="EMBL" id="JAYKXN010000005">
    <property type="protein sequence ID" value="KAK7285456.1"/>
    <property type="molecule type" value="Genomic_DNA"/>
</dbReference>
<dbReference type="AlphaFoldDB" id="A0AAN9P5K2"/>